<reference evidence="8" key="1">
    <citation type="submission" date="2025-08" db="UniProtKB">
        <authorList>
            <consortium name="RefSeq"/>
        </authorList>
    </citation>
    <scope>IDENTIFICATION</scope>
</reference>
<evidence type="ECO:0000256" key="2">
    <source>
        <dbReference type="ARBA" id="ARBA00005679"/>
    </source>
</evidence>
<dbReference type="GO" id="GO:0016671">
    <property type="term" value="F:oxidoreductase activity, acting on a sulfur group of donors, disulfide as acceptor"/>
    <property type="evidence" value="ECO:0007669"/>
    <property type="project" value="InterPro"/>
</dbReference>
<dbReference type="PANTHER" id="PTHR13234">
    <property type="entry name" value="GAMMA-INTERFERON INDUCIBLE LYSOSOMAL THIOL REDUCTASE GILT"/>
    <property type="match status" value="1"/>
</dbReference>
<dbReference type="SMR" id="A0A8B7ZCX6"/>
<dbReference type="Pfam" id="PF03227">
    <property type="entry name" value="GILT"/>
    <property type="match status" value="1"/>
</dbReference>
<evidence type="ECO:0000256" key="3">
    <source>
        <dbReference type="ARBA" id="ARBA00022525"/>
    </source>
</evidence>
<dbReference type="OrthoDB" id="958254at2759"/>
<evidence type="ECO:0000256" key="1">
    <source>
        <dbReference type="ARBA" id="ARBA00004613"/>
    </source>
</evidence>
<evidence type="ECO:0000256" key="4">
    <source>
        <dbReference type="ARBA" id="ARBA00022729"/>
    </source>
</evidence>
<dbReference type="RefSeq" id="XP_022103529.1">
    <property type="nucleotide sequence ID" value="XM_022247837.1"/>
</dbReference>
<proteinExistence type="inferred from homology"/>
<dbReference type="GeneID" id="110986178"/>
<feature type="signal peptide" evidence="6">
    <location>
        <begin position="1"/>
        <end position="25"/>
    </location>
</feature>
<evidence type="ECO:0000256" key="6">
    <source>
        <dbReference type="SAM" id="SignalP"/>
    </source>
</evidence>
<dbReference type="OMA" id="SHKEVCF"/>
<sequence length="256" mass="28687">MDYRLFPSLVFLVVSAVALQPSVIAASAASCSFPPELWCTSPEISRVCEVEAQCAQFQRPTNDAPLVNFTLYYESYCPGCQMFINGQLHDTYMAVSEIMNLTLVPYGNAKEMKKGSKYEFTCQHGERECRGNLLESCVLHFAPFPTAFKTIYCMEVTHNPVPNAQECITKFGLNYEQIVDCANGSLGNFLEHEMALKTNALKPPHNYVPWVTLNGVHTDAIQQKAESDLKKLICDTYRGNKPPACSQENTQPRSYI</sequence>
<keyword evidence="5" id="KW-0325">Glycoprotein</keyword>
<protein>
    <submittedName>
        <fullName evidence="8">Gamma-interferon-inducible lysosomal thiol reductase-like</fullName>
    </submittedName>
</protein>
<dbReference type="InterPro" id="IPR004911">
    <property type="entry name" value="Interferon-induced_GILT"/>
</dbReference>
<keyword evidence="7" id="KW-1185">Reference proteome</keyword>
<organism evidence="7 8">
    <name type="scientific">Acanthaster planci</name>
    <name type="common">Crown-of-thorns starfish</name>
    <dbReference type="NCBI Taxonomy" id="133434"/>
    <lineage>
        <taxon>Eukaryota</taxon>
        <taxon>Metazoa</taxon>
        <taxon>Echinodermata</taxon>
        <taxon>Eleutherozoa</taxon>
        <taxon>Asterozoa</taxon>
        <taxon>Asteroidea</taxon>
        <taxon>Valvatacea</taxon>
        <taxon>Valvatida</taxon>
        <taxon>Acanthasteridae</taxon>
        <taxon>Acanthaster</taxon>
    </lineage>
</organism>
<comment type="similarity">
    <text evidence="2">Belongs to the GILT family.</text>
</comment>
<feature type="chain" id="PRO_5034382421" evidence="6">
    <location>
        <begin position="26"/>
        <end position="256"/>
    </location>
</feature>
<evidence type="ECO:0000313" key="7">
    <source>
        <dbReference type="Proteomes" id="UP000694845"/>
    </source>
</evidence>
<accession>A0A8B7ZCX6</accession>
<keyword evidence="3" id="KW-0964">Secreted</keyword>
<name>A0A8B7ZCX6_ACAPL</name>
<comment type="subcellular location">
    <subcellularLocation>
        <location evidence="1">Secreted</location>
    </subcellularLocation>
</comment>
<keyword evidence="4 6" id="KW-0732">Signal</keyword>
<evidence type="ECO:0000313" key="8">
    <source>
        <dbReference type="RefSeq" id="XP_022103529.1"/>
    </source>
</evidence>
<dbReference type="PROSITE" id="PS51257">
    <property type="entry name" value="PROKAR_LIPOPROTEIN"/>
    <property type="match status" value="1"/>
</dbReference>
<gene>
    <name evidence="8" type="primary">LOC110986178</name>
</gene>
<evidence type="ECO:0000256" key="5">
    <source>
        <dbReference type="ARBA" id="ARBA00023180"/>
    </source>
</evidence>
<dbReference type="GO" id="GO:0005764">
    <property type="term" value="C:lysosome"/>
    <property type="evidence" value="ECO:0007669"/>
    <property type="project" value="TreeGrafter"/>
</dbReference>
<dbReference type="Proteomes" id="UP000694845">
    <property type="component" value="Unplaced"/>
</dbReference>
<dbReference type="GO" id="GO:0005576">
    <property type="term" value="C:extracellular region"/>
    <property type="evidence" value="ECO:0007669"/>
    <property type="project" value="UniProtKB-SubCell"/>
</dbReference>
<dbReference type="PANTHER" id="PTHR13234:SF8">
    <property type="entry name" value="GAMMA-INTERFERON-INDUCIBLE LYSOSOMAL THIOL REDUCTASE"/>
    <property type="match status" value="1"/>
</dbReference>
<dbReference type="AlphaFoldDB" id="A0A8B7ZCX6"/>
<dbReference type="KEGG" id="aplc:110986178"/>